<organism evidence="10 11">
    <name type="scientific">Paenibacillus beijingensis</name>
    <dbReference type="NCBI Taxonomy" id="1126833"/>
    <lineage>
        <taxon>Bacteria</taxon>
        <taxon>Bacillati</taxon>
        <taxon>Bacillota</taxon>
        <taxon>Bacilli</taxon>
        <taxon>Bacillales</taxon>
        <taxon>Paenibacillaceae</taxon>
        <taxon>Paenibacillus</taxon>
    </lineage>
</organism>
<dbReference type="PATRIC" id="fig|1126833.4.peg.5719"/>
<dbReference type="SUPFAM" id="SSF88659">
    <property type="entry name" value="Sigma3 and sigma4 domains of RNA polymerase sigma factors"/>
    <property type="match status" value="2"/>
</dbReference>
<name>A0A0D5NQ42_9BACL</name>
<dbReference type="InterPro" id="IPR013325">
    <property type="entry name" value="RNA_pol_sigma_r2"/>
</dbReference>
<dbReference type="CDD" id="cd06171">
    <property type="entry name" value="Sigma70_r4"/>
    <property type="match status" value="1"/>
</dbReference>
<evidence type="ECO:0000259" key="9">
    <source>
        <dbReference type="PROSITE" id="PS00716"/>
    </source>
</evidence>
<dbReference type="HAMAP" id="MF_00963">
    <property type="entry name" value="Sigma70_RpoD_SigA"/>
    <property type="match status" value="1"/>
</dbReference>
<evidence type="ECO:0000256" key="1">
    <source>
        <dbReference type="ARBA" id="ARBA00022490"/>
    </source>
</evidence>
<evidence type="ECO:0000256" key="3">
    <source>
        <dbReference type="ARBA" id="ARBA00023082"/>
    </source>
</evidence>
<dbReference type="HOGENOM" id="CLU_014793_3_3_9"/>
<evidence type="ECO:0000256" key="2">
    <source>
        <dbReference type="ARBA" id="ARBA00023015"/>
    </source>
</evidence>
<dbReference type="FunFam" id="1.10.10.10:FF:000004">
    <property type="entry name" value="RNA polymerase sigma factor SigA"/>
    <property type="match status" value="1"/>
</dbReference>
<feature type="domain" description="RNA polymerase sigma-70" evidence="9">
    <location>
        <begin position="330"/>
        <end position="356"/>
    </location>
</feature>
<dbReference type="EMBL" id="CP011058">
    <property type="protein sequence ID" value="AJY77376.1"/>
    <property type="molecule type" value="Genomic_DNA"/>
</dbReference>
<dbReference type="GO" id="GO:0005737">
    <property type="term" value="C:cytoplasm"/>
    <property type="evidence" value="ECO:0007669"/>
    <property type="project" value="UniProtKB-SubCell"/>
</dbReference>
<dbReference type="RefSeq" id="WP_045672801.1">
    <property type="nucleotide sequence ID" value="NZ_CP011058.1"/>
</dbReference>
<dbReference type="InterPro" id="IPR012760">
    <property type="entry name" value="RNA_pol_sigma_RpoD_C"/>
</dbReference>
<dbReference type="Pfam" id="PF00140">
    <property type="entry name" value="Sigma70_r1_2"/>
    <property type="match status" value="1"/>
</dbReference>
<feature type="domain" description="RNA polymerase sigma-70" evidence="8">
    <location>
        <begin position="161"/>
        <end position="174"/>
    </location>
</feature>
<keyword evidence="2 6" id="KW-0805">Transcription regulation</keyword>
<dbReference type="Proteomes" id="UP000032633">
    <property type="component" value="Chromosome"/>
</dbReference>
<dbReference type="Gene3D" id="1.10.10.10">
    <property type="entry name" value="Winged helix-like DNA-binding domain superfamily/Winged helix DNA-binding domain"/>
    <property type="match status" value="2"/>
</dbReference>
<reference evidence="11" key="2">
    <citation type="submission" date="2015-03" db="EMBL/GenBank/DDBJ databases">
        <title>Genome sequence of Paenibacillus beijingensis strain DSM 24997T.</title>
        <authorList>
            <person name="Kwak Y."/>
            <person name="Shin J.-H."/>
        </authorList>
    </citation>
    <scope>NUCLEOTIDE SEQUENCE [LARGE SCALE GENOMIC DNA]</scope>
    <source>
        <strain evidence="11">DSM 24997</strain>
    </source>
</reference>
<dbReference type="InterPro" id="IPR009042">
    <property type="entry name" value="RNA_pol_sigma70_r1_2"/>
</dbReference>
<dbReference type="InterPro" id="IPR014284">
    <property type="entry name" value="RNA_pol_sigma-70_dom"/>
</dbReference>
<dbReference type="InterPro" id="IPR050239">
    <property type="entry name" value="Sigma-70_RNA_pol_init_factors"/>
</dbReference>
<dbReference type="InterPro" id="IPR007627">
    <property type="entry name" value="RNA_pol_sigma70_r2"/>
</dbReference>
<comment type="subcellular location">
    <subcellularLocation>
        <location evidence="6">Cytoplasm</location>
    </subcellularLocation>
</comment>
<dbReference type="OrthoDB" id="9809557at2"/>
<dbReference type="Gene3D" id="1.10.220.120">
    <property type="entry name" value="Sigma-70 factor, region 1.1"/>
    <property type="match status" value="1"/>
</dbReference>
<reference evidence="10 11" key="1">
    <citation type="journal article" date="2015" name="J. Biotechnol.">
        <title>Complete genome sequence of Paenibacillus beijingensis 7188(T) (=DSM 24997(T)), a novel rhizobacterium from jujube garden soil.</title>
        <authorList>
            <person name="Kwak Y."/>
            <person name="Shin J.H."/>
        </authorList>
    </citation>
    <scope>NUCLEOTIDE SEQUENCE [LARGE SCALE GENOMIC DNA]</scope>
    <source>
        <strain evidence="10 11">DSM 24997</strain>
    </source>
</reference>
<keyword evidence="1 6" id="KW-0963">Cytoplasm</keyword>
<dbReference type="InterPro" id="IPR007127">
    <property type="entry name" value="RNA_pol_sigma_70_r1_1"/>
</dbReference>
<dbReference type="Pfam" id="PF04542">
    <property type="entry name" value="Sigma70_r2"/>
    <property type="match status" value="1"/>
</dbReference>
<evidence type="ECO:0000313" key="11">
    <source>
        <dbReference type="Proteomes" id="UP000032633"/>
    </source>
</evidence>
<feature type="region of interest" description="Disordered" evidence="7">
    <location>
        <begin position="67"/>
        <end position="86"/>
    </location>
</feature>
<evidence type="ECO:0000256" key="6">
    <source>
        <dbReference type="HAMAP-Rule" id="MF_00963"/>
    </source>
</evidence>
<dbReference type="NCBIfam" id="NF006666">
    <property type="entry name" value="PRK09210.1"/>
    <property type="match status" value="1"/>
</dbReference>
<dbReference type="InterPro" id="IPR042189">
    <property type="entry name" value="RNA_pol_sigma_70_r1_1_sf"/>
</dbReference>
<dbReference type="FunFam" id="1.10.10.10:FF:000002">
    <property type="entry name" value="RNA polymerase sigma factor SigA"/>
    <property type="match status" value="1"/>
</dbReference>
<evidence type="ECO:0000259" key="8">
    <source>
        <dbReference type="PROSITE" id="PS00715"/>
    </source>
</evidence>
<protein>
    <recommendedName>
        <fullName evidence="6">RNA polymerase sigma factor SigA</fullName>
    </recommendedName>
</protein>
<dbReference type="PROSITE" id="PS00716">
    <property type="entry name" value="SIGMA70_2"/>
    <property type="match status" value="1"/>
</dbReference>
<evidence type="ECO:0000313" key="10">
    <source>
        <dbReference type="EMBL" id="AJY77376.1"/>
    </source>
</evidence>
<dbReference type="InterPro" id="IPR000943">
    <property type="entry name" value="RNA_pol_sigma70"/>
</dbReference>
<dbReference type="InterPro" id="IPR036388">
    <property type="entry name" value="WH-like_DNA-bd_sf"/>
</dbReference>
<dbReference type="GO" id="GO:0016987">
    <property type="term" value="F:sigma factor activity"/>
    <property type="evidence" value="ECO:0007669"/>
    <property type="project" value="UniProtKB-UniRule"/>
</dbReference>
<dbReference type="PANTHER" id="PTHR30603:SF60">
    <property type="entry name" value="RNA POLYMERASE SIGMA FACTOR RPOD"/>
    <property type="match status" value="1"/>
</dbReference>
<dbReference type="NCBIfam" id="TIGR02393">
    <property type="entry name" value="RpoD_Cterm"/>
    <property type="match status" value="1"/>
</dbReference>
<dbReference type="Pfam" id="PF04539">
    <property type="entry name" value="Sigma70_r3"/>
    <property type="match status" value="1"/>
</dbReference>
<dbReference type="InterPro" id="IPR013324">
    <property type="entry name" value="RNA_pol_sigma_r3/r4-like"/>
</dbReference>
<comment type="subunit">
    <text evidence="6">Interacts transiently with the RNA polymerase catalytic core.</text>
</comment>
<dbReference type="AlphaFoldDB" id="A0A0D5NQ42"/>
<evidence type="ECO:0000256" key="7">
    <source>
        <dbReference type="SAM" id="MobiDB-lite"/>
    </source>
</evidence>
<keyword evidence="3 6" id="KW-0731">Sigma factor</keyword>
<sequence>MANYLQSETEMTLQQVQEQLIRKGKEQFSLSYNEIVEKLDPFELTPEQFDAFFERLSGLEIEIIEPGRSQSGSSDIPEEEEGNGLESELTLMPGIKINDPVRMYLKEIGRVPLLSAEQEVELALRIKDGDEEAKSRLAEANLRLVVSIARRYAGRGMLFLDLIQEGNMGLLKAVGKFDHTKGYKFSTYATWWIRQAITRAIADQARTIRVPVHMVETINKLMRISRQLVLQLGREPSTEEIASEMDVSPEKVREILKIAQEPVSLETPIGEENDSNLGDFIEDQDAQAPADAAAFELLKEQLDGVLDTLTEREEHVLRLRFGLEDGRTRTLEEVGKVFGVTRERIRQIEAKALRKLRHPSRSKRLKDFMS</sequence>
<keyword evidence="5 6" id="KW-0804">Transcription</keyword>
<evidence type="ECO:0000256" key="4">
    <source>
        <dbReference type="ARBA" id="ARBA00023125"/>
    </source>
</evidence>
<comment type="function">
    <text evidence="6">Sigma factors are initiation factors that promote the attachment of RNA polymerase to specific initiation sites and are then released. This sigma factor is the primary sigma factor during exponential growth.</text>
</comment>
<gene>
    <name evidence="6" type="primary">sigA</name>
    <name evidence="10" type="ORF">VN24_25990</name>
</gene>
<dbReference type="InterPro" id="IPR028630">
    <property type="entry name" value="Sigma70_RpoD"/>
</dbReference>
<dbReference type="KEGG" id="pbj:VN24_25990"/>
<feature type="DNA-binding region" description="H-T-H motif" evidence="6">
    <location>
        <begin position="331"/>
        <end position="350"/>
    </location>
</feature>
<dbReference type="InterPro" id="IPR007630">
    <property type="entry name" value="RNA_pol_sigma70_r4"/>
</dbReference>
<dbReference type="STRING" id="1126833.VN24_25990"/>
<comment type="similarity">
    <text evidence="6">Belongs to the sigma-70 factor family. RpoD/SigA subfamily.</text>
</comment>
<dbReference type="PANTHER" id="PTHR30603">
    <property type="entry name" value="RNA POLYMERASE SIGMA FACTOR RPO"/>
    <property type="match status" value="1"/>
</dbReference>
<dbReference type="GO" id="GO:0003677">
    <property type="term" value="F:DNA binding"/>
    <property type="evidence" value="ECO:0007669"/>
    <property type="project" value="UniProtKB-UniRule"/>
</dbReference>
<dbReference type="SUPFAM" id="SSF88946">
    <property type="entry name" value="Sigma2 domain of RNA polymerase sigma factors"/>
    <property type="match status" value="1"/>
</dbReference>
<feature type="short sequence motif" description="Interaction with polymerase core subunit RpoC" evidence="6">
    <location>
        <begin position="161"/>
        <end position="164"/>
    </location>
</feature>
<proteinExistence type="inferred from homology"/>
<accession>A0A0D5NQ42</accession>
<dbReference type="InterPro" id="IPR007624">
    <property type="entry name" value="RNA_pol_sigma70_r3"/>
</dbReference>
<keyword evidence="4 6" id="KW-0238">DNA-binding</keyword>
<dbReference type="FunFam" id="1.10.601.10:FF:000001">
    <property type="entry name" value="RNA polymerase sigma factor SigA"/>
    <property type="match status" value="1"/>
</dbReference>
<feature type="region of interest" description="Sigma-70 factor domain-3" evidence="6">
    <location>
        <begin position="216"/>
        <end position="292"/>
    </location>
</feature>
<dbReference type="NCBIfam" id="TIGR02937">
    <property type="entry name" value="sigma70-ECF"/>
    <property type="match status" value="1"/>
</dbReference>
<dbReference type="PRINTS" id="PR00046">
    <property type="entry name" value="SIGMA70FCT"/>
</dbReference>
<keyword evidence="11" id="KW-1185">Reference proteome</keyword>
<dbReference type="PROSITE" id="PS00715">
    <property type="entry name" value="SIGMA70_1"/>
    <property type="match status" value="1"/>
</dbReference>
<dbReference type="GO" id="GO:0006352">
    <property type="term" value="P:DNA-templated transcription initiation"/>
    <property type="evidence" value="ECO:0007669"/>
    <property type="project" value="UniProtKB-UniRule"/>
</dbReference>
<evidence type="ECO:0000256" key="5">
    <source>
        <dbReference type="ARBA" id="ARBA00023163"/>
    </source>
</evidence>
<feature type="region of interest" description="Sigma-70 factor domain-4" evidence="6">
    <location>
        <begin position="305"/>
        <end position="358"/>
    </location>
</feature>
<dbReference type="Pfam" id="PF04545">
    <property type="entry name" value="Sigma70_r4"/>
    <property type="match status" value="1"/>
</dbReference>
<dbReference type="Pfam" id="PF03979">
    <property type="entry name" value="Sigma70_r1_1"/>
    <property type="match status" value="1"/>
</dbReference>
<dbReference type="Gene3D" id="1.10.601.10">
    <property type="entry name" value="RNA Polymerase Primary Sigma Factor"/>
    <property type="match status" value="2"/>
</dbReference>
<feature type="region of interest" description="Sigma-70 factor domain-2" evidence="6">
    <location>
        <begin position="137"/>
        <end position="207"/>
    </location>
</feature>